<evidence type="ECO:0000313" key="2">
    <source>
        <dbReference type="EMBL" id="KAI9637758.1"/>
    </source>
</evidence>
<reference evidence="2" key="1">
    <citation type="journal article" date="2022" name="G3 (Bethesda)">
        <title>High quality genome of the basidiomycete yeast Dioszegia hungarica PDD-24b-2 isolated from cloud water.</title>
        <authorList>
            <person name="Jarrige D."/>
            <person name="Haridas S."/>
            <person name="Bleykasten-Grosshans C."/>
            <person name="Joly M."/>
            <person name="Nadalig T."/>
            <person name="Sancelme M."/>
            <person name="Vuilleumier S."/>
            <person name="Grigoriev I.V."/>
            <person name="Amato P."/>
            <person name="Bringel F."/>
        </authorList>
    </citation>
    <scope>NUCLEOTIDE SEQUENCE</scope>
    <source>
        <strain evidence="2">PDD-24b-2</strain>
    </source>
</reference>
<protein>
    <submittedName>
        <fullName evidence="2">Uncharacterized protein</fullName>
    </submittedName>
</protein>
<keyword evidence="1" id="KW-0732">Signal</keyword>
<evidence type="ECO:0000313" key="3">
    <source>
        <dbReference type="Proteomes" id="UP001164286"/>
    </source>
</evidence>
<proteinExistence type="predicted"/>
<feature type="signal peptide" evidence="1">
    <location>
        <begin position="1"/>
        <end position="20"/>
    </location>
</feature>
<keyword evidence="3" id="KW-1185">Reference proteome</keyword>
<evidence type="ECO:0000256" key="1">
    <source>
        <dbReference type="SAM" id="SignalP"/>
    </source>
</evidence>
<dbReference type="RefSeq" id="XP_052947535.1">
    <property type="nucleotide sequence ID" value="XM_053088262.1"/>
</dbReference>
<dbReference type="EMBL" id="JAKWFO010000003">
    <property type="protein sequence ID" value="KAI9637758.1"/>
    <property type="molecule type" value="Genomic_DNA"/>
</dbReference>
<sequence length="268" mass="27422">MRSFAALLSAFALVVFTASAESSVSPGSETEVDPSPQHEAGAQRLAARQATRASVVRMAARGARLAARASIAANAPCGGYVGIPFILDVSDLGPSPYATVEAGRRGAIFLSLYTFTANTQATASRLTLTPECYLVDIASGNIASSPIQRPDETTPGVGIGFGPLILPAGSGARTTITCSVGVDQVLNCNGGFNARGTFNVFTGNGLTNSNSLALTADGALAAQQATFSSVKVTKPKVIQVDSSSDGAFRTANCDVRPLLNAYGVSDVR</sequence>
<feature type="chain" id="PRO_5041321994" evidence="1">
    <location>
        <begin position="21"/>
        <end position="268"/>
    </location>
</feature>
<comment type="caution">
    <text evidence="2">The sequence shown here is derived from an EMBL/GenBank/DDBJ whole genome shotgun (WGS) entry which is preliminary data.</text>
</comment>
<dbReference type="GeneID" id="77727467"/>
<gene>
    <name evidence="2" type="ORF">MKK02DRAFT_31334</name>
</gene>
<dbReference type="AlphaFoldDB" id="A0AA38HCN8"/>
<organism evidence="2 3">
    <name type="scientific">Dioszegia hungarica</name>
    <dbReference type="NCBI Taxonomy" id="4972"/>
    <lineage>
        <taxon>Eukaryota</taxon>
        <taxon>Fungi</taxon>
        <taxon>Dikarya</taxon>
        <taxon>Basidiomycota</taxon>
        <taxon>Agaricomycotina</taxon>
        <taxon>Tremellomycetes</taxon>
        <taxon>Tremellales</taxon>
        <taxon>Bulleribasidiaceae</taxon>
        <taxon>Dioszegia</taxon>
    </lineage>
</organism>
<dbReference type="Proteomes" id="UP001164286">
    <property type="component" value="Unassembled WGS sequence"/>
</dbReference>
<accession>A0AA38HCN8</accession>
<name>A0AA38HCN8_9TREE</name>